<dbReference type="InterPro" id="IPR050557">
    <property type="entry name" value="RTX_toxin/Mannuronan_C5-epim"/>
</dbReference>
<evidence type="ECO:0000256" key="4">
    <source>
        <dbReference type="ARBA" id="ARBA00022656"/>
    </source>
</evidence>
<evidence type="ECO:0000313" key="8">
    <source>
        <dbReference type="EMBL" id="AWM77878.1"/>
    </source>
</evidence>
<dbReference type="AlphaFoldDB" id="A0A2Z3I285"/>
<keyword evidence="3" id="KW-0964">Secreted</keyword>
<dbReference type="Gene3D" id="2.150.10.10">
    <property type="entry name" value="Serralysin-like metalloprotease, C-terminal"/>
    <property type="match status" value="5"/>
</dbReference>
<evidence type="ECO:0000256" key="1">
    <source>
        <dbReference type="ARBA" id="ARBA00004370"/>
    </source>
</evidence>
<keyword evidence="6" id="KW-0843">Virulence</keyword>
<dbReference type="EMBL" id="CP029479">
    <property type="protein sequence ID" value="AWM77878.1"/>
    <property type="molecule type" value="Genomic_DNA"/>
</dbReference>
<dbReference type="PANTHER" id="PTHR38340">
    <property type="entry name" value="S-LAYER PROTEIN"/>
    <property type="match status" value="1"/>
</dbReference>
<evidence type="ECO:0000313" key="9">
    <source>
        <dbReference type="Proteomes" id="UP000247763"/>
    </source>
</evidence>
<gene>
    <name evidence="8" type="ORF">HYN04_08935</name>
</gene>
<keyword evidence="5" id="KW-0677">Repeat</keyword>
<keyword evidence="7" id="KW-0472">Membrane</keyword>
<dbReference type="PROSITE" id="PS00330">
    <property type="entry name" value="HEMOLYSIN_CALCIUM"/>
    <property type="match status" value="5"/>
</dbReference>
<dbReference type="OrthoDB" id="7175628at2"/>
<evidence type="ECO:0000256" key="3">
    <source>
        <dbReference type="ARBA" id="ARBA00022525"/>
    </source>
</evidence>
<dbReference type="InterPro" id="IPR011049">
    <property type="entry name" value="Serralysin-like_metalloprot_C"/>
</dbReference>
<keyword evidence="9" id="KW-1185">Reference proteome</keyword>
<proteinExistence type="predicted"/>
<keyword evidence="4" id="KW-0800">Toxin</keyword>
<dbReference type="GO" id="GO:0016020">
    <property type="term" value="C:membrane"/>
    <property type="evidence" value="ECO:0007669"/>
    <property type="project" value="UniProtKB-SubCell"/>
</dbReference>
<evidence type="ECO:0000256" key="6">
    <source>
        <dbReference type="ARBA" id="ARBA00023026"/>
    </source>
</evidence>
<dbReference type="PANTHER" id="PTHR38340:SF1">
    <property type="entry name" value="S-LAYER PROTEIN"/>
    <property type="match status" value="1"/>
</dbReference>
<evidence type="ECO:0000256" key="5">
    <source>
        <dbReference type="ARBA" id="ARBA00022737"/>
    </source>
</evidence>
<dbReference type="InterPro" id="IPR018511">
    <property type="entry name" value="Hemolysin-typ_Ca-bd_CS"/>
</dbReference>
<sequence>MITSTVAYNLAGNALANRLTGNAAANRLDGGAGADTLNGAGGADTLAGGAGDDLYVVLGATNVIVETAGEGIDTANVAIAASGGGWTLPSFLENAQITSTVAFSLTGNSLDNVLTGNFMANTLSGGAGADTLAGGAGDDVYLVDSASDLIVEASGAGTDLVRVGITQAGASFTLAANVENAEATGGVALALTGNALANRLTGTASADTLVGDLGADTLVGAGGADSLVGGAGNDLYLVDSLSDQVAESAGGGTDTVQLSVATAGGAYTLGAEVENVVLISTVAFNLTGNGLANSLTGNLAANVLDGGAGADTLSGGAGNDTYMADSTGDLVVEGFGEGWDHVAIGIGTAGGTYNLGGNVESATLVSAVAFNINGNSIANVLTGNAAANRLDGGAGSDTLTGGAGDDTYVVDSIGDTLVEAAGGGVDLAEVGINLTGGSWTLPDQVENARLLGNLAFSLNGNGLANVLTGNAAANTLSGGAGADTLVGGAGDDVYVIDSLSDSVVEAAGAGIDQVRVAVTSAGGTYVLAANVENAILVNTVAHDLTGNGLANVLTGNALANRLDGGDGGDTLTGGGGADTLVGGAGDDVYVLDDALDQVVEAAGAGVDTIQFLLSTTGATFTLGAEIENGTLMSTGLVNLAGNAVANLLTGGGGSNLITGGGGADTISGGTGDDTLSGGTGTDRLTGGAGYDVFRFDSLPDAGADLITDFAVGVDKIHLSRAVFAGLAGAAAGPLGLGLFWSGAGVTAAHDADDRLVYDTTTGTLYYDPDGLGGAAAIALATFGTAKPILSAGDFILAA</sequence>
<name>A0A2Z3I285_9CAUL</name>
<protein>
    <recommendedName>
        <fullName evidence="10">Calcium-binding protein</fullName>
    </recommendedName>
</protein>
<dbReference type="InterPro" id="IPR003995">
    <property type="entry name" value="RTX_toxin_determinant-A"/>
</dbReference>
<dbReference type="InterPro" id="IPR001343">
    <property type="entry name" value="Hemolysn_Ca-bd"/>
</dbReference>
<dbReference type="Pfam" id="PF00353">
    <property type="entry name" value="HemolysinCabind"/>
    <property type="match status" value="8"/>
</dbReference>
<dbReference type="SUPFAM" id="SSF51120">
    <property type="entry name" value="beta-Roll"/>
    <property type="match status" value="7"/>
</dbReference>
<dbReference type="GO" id="GO:0090729">
    <property type="term" value="F:toxin activity"/>
    <property type="evidence" value="ECO:0007669"/>
    <property type="project" value="UniProtKB-KW"/>
</dbReference>
<dbReference type="RefSeq" id="WP_110450445.1">
    <property type="nucleotide sequence ID" value="NZ_CP029479.1"/>
</dbReference>
<dbReference type="GO" id="GO:0005509">
    <property type="term" value="F:calcium ion binding"/>
    <property type="evidence" value="ECO:0007669"/>
    <property type="project" value="InterPro"/>
</dbReference>
<dbReference type="KEGG" id="phb:HYN04_08935"/>
<reference evidence="9" key="1">
    <citation type="submission" date="2018-05" db="EMBL/GenBank/DDBJ databases">
        <title>Genome sequencing of Phenylobacterium sp. HYN0004.</title>
        <authorList>
            <person name="Yi H."/>
            <person name="Baek C."/>
        </authorList>
    </citation>
    <scope>NUCLEOTIDE SEQUENCE [LARGE SCALE GENOMIC DNA]</scope>
    <source>
        <strain evidence="9">HYN0004</strain>
    </source>
</reference>
<dbReference type="GO" id="GO:0005576">
    <property type="term" value="C:extracellular region"/>
    <property type="evidence" value="ECO:0007669"/>
    <property type="project" value="UniProtKB-SubCell"/>
</dbReference>
<comment type="subcellular location">
    <subcellularLocation>
        <location evidence="1">Membrane</location>
    </subcellularLocation>
    <subcellularLocation>
        <location evidence="2">Secreted</location>
    </subcellularLocation>
</comment>
<dbReference type="PRINTS" id="PR00313">
    <property type="entry name" value="CABNDNGRPT"/>
</dbReference>
<dbReference type="PRINTS" id="PR01488">
    <property type="entry name" value="RTXTOXINA"/>
</dbReference>
<evidence type="ECO:0008006" key="10">
    <source>
        <dbReference type="Google" id="ProtNLM"/>
    </source>
</evidence>
<evidence type="ECO:0000256" key="7">
    <source>
        <dbReference type="ARBA" id="ARBA00023136"/>
    </source>
</evidence>
<organism evidence="8 9">
    <name type="scientific">Phenylobacterium parvum</name>
    <dbReference type="NCBI Taxonomy" id="2201350"/>
    <lineage>
        <taxon>Bacteria</taxon>
        <taxon>Pseudomonadati</taxon>
        <taxon>Pseudomonadota</taxon>
        <taxon>Alphaproteobacteria</taxon>
        <taxon>Caulobacterales</taxon>
        <taxon>Caulobacteraceae</taxon>
        <taxon>Phenylobacterium</taxon>
    </lineage>
</organism>
<evidence type="ECO:0000256" key="2">
    <source>
        <dbReference type="ARBA" id="ARBA00004613"/>
    </source>
</evidence>
<accession>A0A2Z3I285</accession>
<dbReference type="Proteomes" id="UP000247763">
    <property type="component" value="Chromosome"/>
</dbReference>